<dbReference type="InterPro" id="IPR028081">
    <property type="entry name" value="Leu-bd"/>
</dbReference>
<dbReference type="InterPro" id="IPR000709">
    <property type="entry name" value="Leu_Ile_Val-bd"/>
</dbReference>
<evidence type="ECO:0000313" key="7">
    <source>
        <dbReference type="Proteomes" id="UP001602245"/>
    </source>
</evidence>
<dbReference type="EMBL" id="JBIAZU010000002">
    <property type="protein sequence ID" value="MFF5289551.1"/>
    <property type="molecule type" value="Genomic_DNA"/>
</dbReference>
<keyword evidence="4" id="KW-0029">Amino-acid transport</keyword>
<evidence type="ECO:0000256" key="3">
    <source>
        <dbReference type="ARBA" id="ARBA00022729"/>
    </source>
</evidence>
<feature type="domain" description="Leucine-binding protein" evidence="5">
    <location>
        <begin position="21"/>
        <end position="341"/>
    </location>
</feature>
<dbReference type="PRINTS" id="PR00337">
    <property type="entry name" value="LEUILEVALBP"/>
</dbReference>
<comment type="similarity">
    <text evidence="1">Belongs to the leucine-binding protein family.</text>
</comment>
<evidence type="ECO:0000256" key="1">
    <source>
        <dbReference type="ARBA" id="ARBA00010062"/>
    </source>
</evidence>
<keyword evidence="3" id="KW-0732">Signal</keyword>
<comment type="caution">
    <text evidence="6">The sequence shown here is derived from an EMBL/GenBank/DDBJ whole genome shotgun (WGS) entry which is preliminary data.</text>
</comment>
<dbReference type="InterPro" id="IPR051010">
    <property type="entry name" value="BCAA_transport"/>
</dbReference>
<evidence type="ECO:0000256" key="4">
    <source>
        <dbReference type="ARBA" id="ARBA00022970"/>
    </source>
</evidence>
<accession>A0ABW6W9F4</accession>
<reference evidence="6 7" key="1">
    <citation type="submission" date="2024-10" db="EMBL/GenBank/DDBJ databases">
        <title>The Natural Products Discovery Center: Release of the First 8490 Sequenced Strains for Exploring Actinobacteria Biosynthetic Diversity.</title>
        <authorList>
            <person name="Kalkreuter E."/>
            <person name="Kautsar S.A."/>
            <person name="Yang D."/>
            <person name="Bader C.D."/>
            <person name="Teijaro C.N."/>
            <person name="Fluegel L."/>
            <person name="Davis C.M."/>
            <person name="Simpson J.R."/>
            <person name="Lauterbach L."/>
            <person name="Steele A.D."/>
            <person name="Gui C."/>
            <person name="Meng S."/>
            <person name="Li G."/>
            <person name="Viehrig K."/>
            <person name="Ye F."/>
            <person name="Su P."/>
            <person name="Kiefer A.F."/>
            <person name="Nichols A."/>
            <person name="Cepeda A.J."/>
            <person name="Yan W."/>
            <person name="Fan B."/>
            <person name="Jiang Y."/>
            <person name="Adhikari A."/>
            <person name="Zheng C.-J."/>
            <person name="Schuster L."/>
            <person name="Cowan T.M."/>
            <person name="Smanski M.J."/>
            <person name="Chevrette M.G."/>
            <person name="De Carvalho L.P.S."/>
            <person name="Shen B."/>
        </authorList>
    </citation>
    <scope>NUCLEOTIDE SEQUENCE [LARGE SCALE GENOMIC DNA]</scope>
    <source>
        <strain evidence="6 7">NPDC000087</strain>
    </source>
</reference>
<protein>
    <submittedName>
        <fullName evidence="6">ABC transporter substrate-binding protein</fullName>
    </submittedName>
</protein>
<gene>
    <name evidence="6" type="ORF">ACFY35_08940</name>
</gene>
<sequence>MDSNKASSAGKDSPFIYYVSVSVTGPVAAFTDAEIGGFQLAVDKVNEQGGINGRKVELVVQNDGNDPTTAVTLLQKYLASGKTPDAVYAGSSSAVALSLLPVLASRKIISLSAPNSKAALDHPDKYPYGFATTVASAESGPFFAKEAQAKGFKKVAMLYADSATGQGSFAAYQEAMKEAGIPLVSATYKETSLDMTPQLQKLQAEKPDALILNGYGAPTLYVFKSRAQLGWDLPTYADTLASSFPLAKNLPPESLKNVMVQVNKPSLADSPHPDGLQAFIDTVKNGDHKAQFPTYGVSPYAVGWDNVMLARAAATQAGTSDGDKVKELLESGKFQKPSGDLLGNGKDASAIDYCYSPQTHFPCPTSETFEFVPPPTTDANGMYVVTAGS</sequence>
<proteinExistence type="inferred from homology"/>
<dbReference type="Gene3D" id="3.40.50.2300">
    <property type="match status" value="2"/>
</dbReference>
<evidence type="ECO:0000256" key="2">
    <source>
        <dbReference type="ARBA" id="ARBA00022448"/>
    </source>
</evidence>
<name>A0ABW6W9F4_9ACTN</name>
<keyword evidence="7" id="KW-1185">Reference proteome</keyword>
<evidence type="ECO:0000259" key="5">
    <source>
        <dbReference type="Pfam" id="PF13458"/>
    </source>
</evidence>
<dbReference type="Proteomes" id="UP001602245">
    <property type="component" value="Unassembled WGS sequence"/>
</dbReference>
<organism evidence="6 7">
    <name type="scientific">Paractinoplanes globisporus</name>
    <dbReference type="NCBI Taxonomy" id="113565"/>
    <lineage>
        <taxon>Bacteria</taxon>
        <taxon>Bacillati</taxon>
        <taxon>Actinomycetota</taxon>
        <taxon>Actinomycetes</taxon>
        <taxon>Micromonosporales</taxon>
        <taxon>Micromonosporaceae</taxon>
        <taxon>Paractinoplanes</taxon>
    </lineage>
</organism>
<evidence type="ECO:0000313" key="6">
    <source>
        <dbReference type="EMBL" id="MFF5289551.1"/>
    </source>
</evidence>
<dbReference type="SUPFAM" id="SSF53822">
    <property type="entry name" value="Periplasmic binding protein-like I"/>
    <property type="match status" value="1"/>
</dbReference>
<keyword evidence="2" id="KW-0813">Transport</keyword>
<dbReference type="InterPro" id="IPR028082">
    <property type="entry name" value="Peripla_BP_I"/>
</dbReference>
<dbReference type="Pfam" id="PF13458">
    <property type="entry name" value="Peripla_BP_6"/>
    <property type="match status" value="1"/>
</dbReference>
<dbReference type="PANTHER" id="PTHR30483">
    <property type="entry name" value="LEUCINE-SPECIFIC-BINDING PROTEIN"/>
    <property type="match status" value="1"/>
</dbReference>
<dbReference type="RefSeq" id="WP_020518385.1">
    <property type="nucleotide sequence ID" value="NZ_JBIAZU010000002.1"/>
</dbReference>